<dbReference type="PANTHER" id="PTHR43767:SF1">
    <property type="entry name" value="NONRIBOSOMAL PEPTIDE SYNTHASE PES1 (EUROFUNG)-RELATED"/>
    <property type="match status" value="1"/>
</dbReference>
<gene>
    <name evidence="3" type="ORF">HFP15_09905</name>
</gene>
<dbReference type="InterPro" id="IPR045851">
    <property type="entry name" value="AMP-bd_C_sf"/>
</dbReference>
<dbReference type="InterPro" id="IPR050237">
    <property type="entry name" value="ATP-dep_AMP-bd_enzyme"/>
</dbReference>
<dbReference type="Pfam" id="PF13193">
    <property type="entry name" value="AMP-binding_C"/>
    <property type="match status" value="1"/>
</dbReference>
<dbReference type="InterPro" id="IPR042099">
    <property type="entry name" value="ANL_N_sf"/>
</dbReference>
<sequence>MLVSDIVRNNARSRGGSVAIVSEGREYTYAALQELIERTAGALSARGISYGDRVAVLAKNSMEYVQLYFATAALGAILVPLNFWHRAAEHVYTITDSEPALWFVEQAYDEVSREARAAHPDLPVLRIPGPEGDRGDWDAFLAAARETPHTEVDERDPHMILYTSGTTGKPKGAMLSHRRTVDDGMAMAATMRVDERDVFMNYFPPFHVGNWDHMKPFLLMGGKVILLREFDPDVVLELLPRHRVSVILGVPTMLHALITNARFADTDMSSVRLLYYGAYDPSGIMDRAADAFGAREGKVQFAHTYGLTEGGPFVTWCPPQDVFQRWGSIGRAMPGVDVALLDEAGAEVARGEPGEICVRGPRMSGYWRNEAASEAALAGDWLHTGDIAVSDVDGFLTIVDRKKDMIRSGGQNVWSKEVEDCLARHPGVTDVAVIGLPDPVYEEQVVAIVIPAGAGTAELAEELKAFVKTHLAGYNTPKQVRFVREFPRTAVGKIQKHLLRKQFDA</sequence>
<reference evidence="3 4" key="1">
    <citation type="submission" date="2020-04" db="EMBL/GenBank/DDBJ databases">
        <title>Novel species.</title>
        <authorList>
            <person name="Teo W.F.A."/>
            <person name="Lipun K."/>
            <person name="Srisuk N."/>
            <person name="Duangmal K."/>
        </authorList>
    </citation>
    <scope>NUCLEOTIDE SEQUENCE [LARGE SCALE GENOMIC DNA]</scope>
    <source>
        <strain evidence="3 4">K13G38</strain>
    </source>
</reference>
<feature type="domain" description="AMP-binding enzyme C-terminal" evidence="2">
    <location>
        <begin position="417"/>
        <end position="493"/>
    </location>
</feature>
<comment type="caution">
    <text evidence="3">The sequence shown here is derived from an EMBL/GenBank/DDBJ whole genome shotgun (WGS) entry which is preliminary data.</text>
</comment>
<dbReference type="Gene3D" id="3.40.50.12780">
    <property type="entry name" value="N-terminal domain of ligase-like"/>
    <property type="match status" value="1"/>
</dbReference>
<evidence type="ECO:0000259" key="1">
    <source>
        <dbReference type="Pfam" id="PF00501"/>
    </source>
</evidence>
<dbReference type="PROSITE" id="PS00455">
    <property type="entry name" value="AMP_BINDING"/>
    <property type="match status" value="1"/>
</dbReference>
<dbReference type="Pfam" id="PF00501">
    <property type="entry name" value="AMP-binding"/>
    <property type="match status" value="1"/>
</dbReference>
<evidence type="ECO:0000313" key="4">
    <source>
        <dbReference type="Proteomes" id="UP000715441"/>
    </source>
</evidence>
<proteinExistence type="predicted"/>
<organism evidence="3 4">
    <name type="scientific">Amycolatopsis acididurans</name>
    <dbReference type="NCBI Taxonomy" id="2724524"/>
    <lineage>
        <taxon>Bacteria</taxon>
        <taxon>Bacillati</taxon>
        <taxon>Actinomycetota</taxon>
        <taxon>Actinomycetes</taxon>
        <taxon>Pseudonocardiales</taxon>
        <taxon>Pseudonocardiaceae</taxon>
        <taxon>Amycolatopsis</taxon>
    </lineage>
</organism>
<dbReference type="Proteomes" id="UP000715441">
    <property type="component" value="Unassembled WGS sequence"/>
</dbReference>
<dbReference type="InterPro" id="IPR020845">
    <property type="entry name" value="AMP-binding_CS"/>
</dbReference>
<evidence type="ECO:0000313" key="3">
    <source>
        <dbReference type="EMBL" id="NKQ53195.1"/>
    </source>
</evidence>
<dbReference type="InterPro" id="IPR000873">
    <property type="entry name" value="AMP-dep_synth/lig_dom"/>
</dbReference>
<dbReference type="InterPro" id="IPR025110">
    <property type="entry name" value="AMP-bd_C"/>
</dbReference>
<feature type="domain" description="AMP-dependent synthetase/ligase" evidence="1">
    <location>
        <begin position="8"/>
        <end position="367"/>
    </location>
</feature>
<evidence type="ECO:0000259" key="2">
    <source>
        <dbReference type="Pfam" id="PF13193"/>
    </source>
</evidence>
<dbReference type="EMBL" id="JAAXLS010000004">
    <property type="protein sequence ID" value="NKQ53195.1"/>
    <property type="molecule type" value="Genomic_DNA"/>
</dbReference>
<protein>
    <submittedName>
        <fullName evidence="3">AMP-binding protein</fullName>
    </submittedName>
</protein>
<dbReference type="Gene3D" id="3.30.300.30">
    <property type="match status" value="1"/>
</dbReference>
<dbReference type="PANTHER" id="PTHR43767">
    <property type="entry name" value="LONG-CHAIN-FATTY-ACID--COA LIGASE"/>
    <property type="match status" value="1"/>
</dbReference>
<keyword evidence="4" id="KW-1185">Reference proteome</keyword>
<dbReference type="SUPFAM" id="SSF56801">
    <property type="entry name" value="Acetyl-CoA synthetase-like"/>
    <property type="match status" value="1"/>
</dbReference>
<dbReference type="RefSeq" id="WP_168513870.1">
    <property type="nucleotide sequence ID" value="NZ_JAAXLS010000004.1"/>
</dbReference>
<name>A0ABX1J4F0_9PSEU</name>
<accession>A0ABX1J4F0</accession>